<reference evidence="1" key="1">
    <citation type="journal article" date="2020" name="Stud. Mycol.">
        <title>101 Dothideomycetes genomes: a test case for predicting lifestyles and emergence of pathogens.</title>
        <authorList>
            <person name="Haridas S."/>
            <person name="Albert R."/>
            <person name="Binder M."/>
            <person name="Bloem J."/>
            <person name="Labutti K."/>
            <person name="Salamov A."/>
            <person name="Andreopoulos B."/>
            <person name="Baker S."/>
            <person name="Barry K."/>
            <person name="Bills G."/>
            <person name="Bluhm B."/>
            <person name="Cannon C."/>
            <person name="Castanera R."/>
            <person name="Culley D."/>
            <person name="Daum C."/>
            <person name="Ezra D."/>
            <person name="Gonzalez J."/>
            <person name="Henrissat B."/>
            <person name="Kuo A."/>
            <person name="Liang C."/>
            <person name="Lipzen A."/>
            <person name="Lutzoni F."/>
            <person name="Magnuson J."/>
            <person name="Mondo S."/>
            <person name="Nolan M."/>
            <person name="Ohm R."/>
            <person name="Pangilinan J."/>
            <person name="Park H.-J."/>
            <person name="Ramirez L."/>
            <person name="Alfaro M."/>
            <person name="Sun H."/>
            <person name="Tritt A."/>
            <person name="Yoshinaga Y."/>
            <person name="Zwiers L.-H."/>
            <person name="Turgeon B."/>
            <person name="Goodwin S."/>
            <person name="Spatafora J."/>
            <person name="Crous P."/>
            <person name="Grigoriev I."/>
        </authorList>
    </citation>
    <scope>NUCLEOTIDE SEQUENCE</scope>
    <source>
        <strain evidence="1">ATCC 200398</strain>
    </source>
</reference>
<evidence type="ECO:0000313" key="1">
    <source>
        <dbReference type="EMBL" id="KAF2464901.1"/>
    </source>
</evidence>
<evidence type="ECO:0000313" key="2">
    <source>
        <dbReference type="Proteomes" id="UP000799755"/>
    </source>
</evidence>
<name>A0ACB6QFJ2_9PLEO</name>
<gene>
    <name evidence="1" type="ORF">BDR25DRAFT_93825</name>
</gene>
<comment type="caution">
    <text evidence="1">The sequence shown here is derived from an EMBL/GenBank/DDBJ whole genome shotgun (WGS) entry which is preliminary data.</text>
</comment>
<protein>
    <submittedName>
        <fullName evidence="1">Uncharacterized protein</fullName>
    </submittedName>
</protein>
<organism evidence="1 2">
    <name type="scientific">Lindgomyces ingoldianus</name>
    <dbReference type="NCBI Taxonomy" id="673940"/>
    <lineage>
        <taxon>Eukaryota</taxon>
        <taxon>Fungi</taxon>
        <taxon>Dikarya</taxon>
        <taxon>Ascomycota</taxon>
        <taxon>Pezizomycotina</taxon>
        <taxon>Dothideomycetes</taxon>
        <taxon>Pleosporomycetidae</taxon>
        <taxon>Pleosporales</taxon>
        <taxon>Lindgomycetaceae</taxon>
        <taxon>Lindgomyces</taxon>
    </lineage>
</organism>
<dbReference type="EMBL" id="MU003533">
    <property type="protein sequence ID" value="KAF2464901.1"/>
    <property type="molecule type" value="Genomic_DNA"/>
</dbReference>
<proteinExistence type="predicted"/>
<accession>A0ACB6QFJ2</accession>
<sequence length="797" mass="90263">MPPSPTDQIYAPPGWPSTPLPTGVSVEDLPISDPHCTNDTCRAFREGFAEDQKVTPLLGLLEYGKWTVWFYSFWILLFTAIYVYHQVQDRVPRRNERSRKISPSWRDKLVALFRFCTYRRPDNWLTRSIGLRQVSYGVLMLLAFATIFFTILPWPQRPYLRALFRYGSPPLSVRCAFIISALTPLTVALAGKVNVITWMTGVGYEKFNVYHRYVAYVIFIFATIHTVPHFVSPVRDGGWSMLNSLYANERRELSGTPLYFATFGLAFFSIPLVRKRFYEAFKYLHIFLAVAYIGLFWWHIWGEYMSPNYLYATLAVLFFSNILRLVQRHRNLRYVANMNGWTTTITHLSGNMTRVAVSVPTSMKWKPGQHAFLRMPSLSWIGNHPFTIANIPSAALERNSHEMIFLVRRQKGFTKKLFETDKGTPEDTGRTSPPFFNFDFEKGKAISVTGEKTKHRHDTECIENTITITEQEVESPLSPLSQSSFPIISPPKPQRQRRSSSSSFPLRDEITTHKLHTIACKSGVSSPLRTIIDGPYGTHRRPIHKLFDTVICIAGGSGITASMPHILSLTTHLRNQQKDKILATRRIHLIWVIRDSEWVKWIEEGLTEAVKNIQNHPNPNNASFTVDIFITRERALAESASTSEDELSPCVSPVDPTGRGRRGSLPFSDKVFEALGVSENGEVDRLPEKPRPVLRRLNGGIGLFDEEVHFGVESGSGSGSEKGEESAKRGVSVAMHYCRPVVADVVEGYVSGDRAIVLGCGPPSLSADLANTVARLQNRVLRGEMRELKLEIETFGW</sequence>
<dbReference type="Proteomes" id="UP000799755">
    <property type="component" value="Unassembled WGS sequence"/>
</dbReference>
<keyword evidence="2" id="KW-1185">Reference proteome</keyword>